<dbReference type="EC" id="3.2.1.1" evidence="1"/>
<dbReference type="Proteomes" id="UP000254340">
    <property type="component" value="Unassembled WGS sequence"/>
</dbReference>
<keyword evidence="1" id="KW-0326">Glycosidase</keyword>
<dbReference type="EMBL" id="UGLH01000006">
    <property type="protein sequence ID" value="STT82496.1"/>
    <property type="molecule type" value="Genomic_DNA"/>
</dbReference>
<gene>
    <name evidence="1" type="primary">malS_4</name>
    <name evidence="1" type="ORF">NCTC5047_03463</name>
</gene>
<evidence type="ECO:0000313" key="1">
    <source>
        <dbReference type="EMBL" id="STT82496.1"/>
    </source>
</evidence>
<dbReference type="AlphaFoldDB" id="A0A377XGQ0"/>
<proteinExistence type="predicted"/>
<reference evidence="1 2" key="1">
    <citation type="submission" date="2018-06" db="EMBL/GenBank/DDBJ databases">
        <authorList>
            <consortium name="Pathogen Informatics"/>
            <person name="Doyle S."/>
        </authorList>
    </citation>
    <scope>NUCLEOTIDE SEQUENCE [LARGE SCALE GENOMIC DNA]</scope>
    <source>
        <strain evidence="1 2">NCTC5047</strain>
    </source>
</reference>
<dbReference type="GO" id="GO:0004556">
    <property type="term" value="F:alpha-amylase activity"/>
    <property type="evidence" value="ECO:0007669"/>
    <property type="project" value="UniProtKB-EC"/>
</dbReference>
<keyword evidence="1" id="KW-0378">Hydrolase</keyword>
<organism evidence="1 2">
    <name type="scientific">Klebsiella pneumoniae</name>
    <dbReference type="NCBI Taxonomy" id="573"/>
    <lineage>
        <taxon>Bacteria</taxon>
        <taxon>Pseudomonadati</taxon>
        <taxon>Pseudomonadota</taxon>
        <taxon>Gammaproteobacteria</taxon>
        <taxon>Enterobacterales</taxon>
        <taxon>Enterobacteriaceae</taxon>
        <taxon>Klebsiella/Raoultella group</taxon>
        <taxon>Klebsiella</taxon>
        <taxon>Klebsiella pneumoniae complex</taxon>
    </lineage>
</organism>
<protein>
    <submittedName>
        <fullName evidence="1">Periplasmic alpha-amylase</fullName>
        <ecNumber evidence="1">3.2.1.1</ecNumber>
    </submittedName>
</protein>
<accession>A0A377XGQ0</accession>
<sequence length="88" mass="10094">MAFAAWTTTDFPAFTEEGTGRFISQKVVEKGTRPLQLNFDQQCWQPSGGIKLNQMLSMEPCRGTPPQWRIFRQGLYTLEVDTVPARQR</sequence>
<evidence type="ECO:0000313" key="2">
    <source>
        <dbReference type="Proteomes" id="UP000254340"/>
    </source>
</evidence>
<name>A0A377XGQ0_KLEPN</name>